<keyword evidence="1" id="KW-1133">Transmembrane helix</keyword>
<comment type="caution">
    <text evidence="2">The sequence shown here is derived from an EMBL/GenBank/DDBJ whole genome shotgun (WGS) entry which is preliminary data.</text>
</comment>
<dbReference type="EMBL" id="BAABKK010000022">
    <property type="protein sequence ID" value="GAA5197067.1"/>
    <property type="molecule type" value="Genomic_DNA"/>
</dbReference>
<sequence>MSWAAGSTVAILGASACCDISTYLSLVTGPLLNLPSLIFTTWTLTVFHGDLFSQIALFADGARLRKGALSTLQGLKPSRPRIKDPGAA</sequence>
<dbReference type="Proteomes" id="UP001500200">
    <property type="component" value="Unassembled WGS sequence"/>
</dbReference>
<feature type="transmembrane region" description="Helical" evidence="1">
    <location>
        <begin position="34"/>
        <end position="59"/>
    </location>
</feature>
<evidence type="ECO:0000313" key="3">
    <source>
        <dbReference type="Proteomes" id="UP001500200"/>
    </source>
</evidence>
<evidence type="ECO:0000256" key="1">
    <source>
        <dbReference type="SAM" id="Phobius"/>
    </source>
</evidence>
<proteinExistence type="predicted"/>
<keyword evidence="1" id="KW-0472">Membrane</keyword>
<reference evidence="3" key="1">
    <citation type="journal article" date="2019" name="Int. J. Syst. Evol. Microbiol.">
        <title>The Global Catalogue of Microorganisms (GCM) 10K type strain sequencing project: providing services to taxonomists for standard genome sequencing and annotation.</title>
        <authorList>
            <consortium name="The Broad Institute Genomics Platform"/>
            <consortium name="The Broad Institute Genome Sequencing Center for Infectious Disease"/>
            <person name="Wu L."/>
            <person name="Ma J."/>
        </authorList>
    </citation>
    <scope>NUCLEOTIDE SEQUENCE [LARGE SCALE GENOMIC DNA]</scope>
    <source>
        <strain evidence="3">JCM 18514</strain>
    </source>
</reference>
<gene>
    <name evidence="2" type="ORF">GCM10023346_30920</name>
</gene>
<evidence type="ECO:0000313" key="2">
    <source>
        <dbReference type="EMBL" id="GAA5197067.1"/>
    </source>
</evidence>
<name>A0ABP9SM05_9MICC</name>
<accession>A0ABP9SM05</accession>
<protein>
    <submittedName>
        <fullName evidence="2">Uncharacterized protein</fullName>
    </submittedName>
</protein>
<keyword evidence="3" id="KW-1185">Reference proteome</keyword>
<keyword evidence="1" id="KW-0812">Transmembrane</keyword>
<organism evidence="2 3">
    <name type="scientific">Arthrobacter gyeryongensis</name>
    <dbReference type="NCBI Taxonomy" id="1650592"/>
    <lineage>
        <taxon>Bacteria</taxon>
        <taxon>Bacillati</taxon>
        <taxon>Actinomycetota</taxon>
        <taxon>Actinomycetes</taxon>
        <taxon>Micrococcales</taxon>
        <taxon>Micrococcaceae</taxon>
        <taxon>Arthrobacter</taxon>
    </lineage>
</organism>